<dbReference type="InterPro" id="IPR000821">
    <property type="entry name" value="Ala_racemase"/>
</dbReference>
<dbReference type="SUPFAM" id="SSF50621">
    <property type="entry name" value="Alanine racemase C-terminal domain-like"/>
    <property type="match status" value="1"/>
</dbReference>
<dbReference type="RefSeq" id="WP_042739511.1">
    <property type="nucleotide sequence ID" value="NZ_BKAX01000008.1"/>
</dbReference>
<dbReference type="PROSITE" id="PS00395">
    <property type="entry name" value="ALANINE_RACEMASE"/>
    <property type="match status" value="1"/>
</dbReference>
<dbReference type="EMBL" id="BKAX01000008">
    <property type="protein sequence ID" value="GEQ06737.1"/>
    <property type="molecule type" value="Genomic_DNA"/>
</dbReference>
<comment type="catalytic activity">
    <reaction evidence="4">
        <text>L-alanine = D-alanine</text>
        <dbReference type="Rhea" id="RHEA:20249"/>
        <dbReference type="ChEBI" id="CHEBI:57416"/>
        <dbReference type="ChEBI" id="CHEBI:57972"/>
        <dbReference type="EC" id="5.1.1.1"/>
    </reaction>
</comment>
<organism evidence="6 7">
    <name type="scientific">Staphylococcus gallinarum</name>
    <dbReference type="NCBI Taxonomy" id="1293"/>
    <lineage>
        <taxon>Bacteria</taxon>
        <taxon>Bacillati</taxon>
        <taxon>Bacillota</taxon>
        <taxon>Bacilli</taxon>
        <taxon>Bacillales</taxon>
        <taxon>Staphylococcaceae</taxon>
        <taxon>Staphylococcus</taxon>
    </lineage>
</organism>
<reference evidence="6 7" key="1">
    <citation type="submission" date="2019-07" db="EMBL/GenBank/DDBJ databases">
        <title>Whole genome shotgun sequence of Staphylococcus gallinarum NBRC 109767.</title>
        <authorList>
            <person name="Hosoyama A."/>
            <person name="Uohara A."/>
            <person name="Ohji S."/>
            <person name="Ichikawa N."/>
        </authorList>
    </citation>
    <scope>NUCLEOTIDE SEQUENCE [LARGE SCALE GENOMIC DNA]</scope>
    <source>
        <strain evidence="6 7">NBRC 109767</strain>
    </source>
</reference>
<feature type="domain" description="Alanine racemase C-terminal" evidence="5">
    <location>
        <begin position="244"/>
        <end position="369"/>
    </location>
</feature>
<dbReference type="SUPFAM" id="SSF51419">
    <property type="entry name" value="PLP-binding barrel"/>
    <property type="match status" value="1"/>
</dbReference>
<dbReference type="Pfam" id="PF01168">
    <property type="entry name" value="Ala_racemase_N"/>
    <property type="match status" value="1"/>
</dbReference>
<dbReference type="InterPro" id="IPR011079">
    <property type="entry name" value="Ala_racemase_C"/>
</dbReference>
<dbReference type="NCBIfam" id="TIGR00492">
    <property type="entry name" value="alr"/>
    <property type="match status" value="1"/>
</dbReference>
<comment type="function">
    <text evidence="4">Catalyzes the interconversion of L-alanine and D-alanine. May also act on other amino acids.</text>
</comment>
<dbReference type="SMART" id="SM01005">
    <property type="entry name" value="Ala_racemase_C"/>
    <property type="match status" value="1"/>
</dbReference>
<evidence type="ECO:0000313" key="6">
    <source>
        <dbReference type="EMBL" id="GEQ06737.1"/>
    </source>
</evidence>
<evidence type="ECO:0000259" key="5">
    <source>
        <dbReference type="SMART" id="SM01005"/>
    </source>
</evidence>
<comment type="similarity">
    <text evidence="4">Belongs to the alanine racemase family.</text>
</comment>
<proteinExistence type="inferred from homology"/>
<dbReference type="Gene3D" id="2.40.37.10">
    <property type="entry name" value="Lyase, Ornithine Decarboxylase, Chain A, domain 1"/>
    <property type="match status" value="1"/>
</dbReference>
<comment type="caution">
    <text evidence="6">The sequence shown here is derived from an EMBL/GenBank/DDBJ whole genome shotgun (WGS) entry which is preliminary data.</text>
</comment>
<dbReference type="Gene3D" id="3.20.20.10">
    <property type="entry name" value="Alanine racemase"/>
    <property type="match status" value="1"/>
</dbReference>
<dbReference type="PANTHER" id="PTHR30511:SF0">
    <property type="entry name" value="ALANINE RACEMASE, CATABOLIC-RELATED"/>
    <property type="match status" value="1"/>
</dbReference>
<feature type="active site" description="Proton acceptor; specific for D-alanine" evidence="4">
    <location>
        <position position="39"/>
    </location>
</feature>
<evidence type="ECO:0000256" key="4">
    <source>
        <dbReference type="HAMAP-Rule" id="MF_01201"/>
    </source>
</evidence>
<accession>A0ABQ0Y5R7</accession>
<keyword evidence="3 4" id="KW-0413">Isomerase</keyword>
<feature type="modified residue" description="N6-(pyridoxal phosphate)lysine" evidence="4">
    <location>
        <position position="39"/>
    </location>
</feature>
<feature type="binding site" evidence="4">
    <location>
        <position position="312"/>
    </location>
    <ligand>
        <name>substrate</name>
    </ligand>
</feature>
<dbReference type="Pfam" id="PF00842">
    <property type="entry name" value="Ala_racemase_C"/>
    <property type="match status" value="1"/>
</dbReference>
<comment type="cofactor">
    <cofactor evidence="1 4">
        <name>pyridoxal 5'-phosphate</name>
        <dbReference type="ChEBI" id="CHEBI:597326"/>
    </cofactor>
</comment>
<dbReference type="InterPro" id="IPR009006">
    <property type="entry name" value="Ala_racemase/Decarboxylase_C"/>
</dbReference>
<comment type="pathway">
    <text evidence="4">Amino-acid biosynthesis; D-alanine biosynthesis; D-alanine from L-alanine: step 1/1.</text>
</comment>
<dbReference type="InterPro" id="IPR020622">
    <property type="entry name" value="Ala_racemase_pyridoxalP-BS"/>
</dbReference>
<name>A0ABQ0Y5R7_STAGA</name>
<feature type="active site" description="Proton acceptor; specific for L-alanine" evidence="4">
    <location>
        <position position="265"/>
    </location>
</feature>
<dbReference type="Proteomes" id="UP000321057">
    <property type="component" value="Unassembled WGS sequence"/>
</dbReference>
<dbReference type="InterPro" id="IPR001608">
    <property type="entry name" value="Ala_racemase_N"/>
</dbReference>
<gene>
    <name evidence="6" type="primary">alr1</name>
    <name evidence="6" type="ORF">SGA02_25650</name>
</gene>
<evidence type="ECO:0000256" key="1">
    <source>
        <dbReference type="ARBA" id="ARBA00001933"/>
    </source>
</evidence>
<dbReference type="PRINTS" id="PR00992">
    <property type="entry name" value="ALARACEMASE"/>
</dbReference>
<dbReference type="HAMAP" id="MF_01201">
    <property type="entry name" value="Ala_racemase"/>
    <property type="match status" value="1"/>
</dbReference>
<keyword evidence="7" id="KW-1185">Reference proteome</keyword>
<feature type="binding site" evidence="4">
    <location>
        <position position="138"/>
    </location>
    <ligand>
        <name>substrate</name>
    </ligand>
</feature>
<protein>
    <recommendedName>
        <fullName evidence="4">Alanine racemase</fullName>
        <ecNumber evidence="4">5.1.1.1</ecNumber>
    </recommendedName>
</protein>
<dbReference type="EC" id="5.1.1.1" evidence="4"/>
<dbReference type="PANTHER" id="PTHR30511">
    <property type="entry name" value="ALANINE RACEMASE"/>
    <property type="match status" value="1"/>
</dbReference>
<keyword evidence="2 4" id="KW-0663">Pyridoxal phosphate</keyword>
<dbReference type="CDD" id="cd00430">
    <property type="entry name" value="PLPDE_III_AR"/>
    <property type="match status" value="1"/>
</dbReference>
<evidence type="ECO:0000256" key="3">
    <source>
        <dbReference type="ARBA" id="ARBA00023235"/>
    </source>
</evidence>
<evidence type="ECO:0000313" key="7">
    <source>
        <dbReference type="Proteomes" id="UP000321057"/>
    </source>
</evidence>
<evidence type="ECO:0000256" key="2">
    <source>
        <dbReference type="ARBA" id="ARBA00022898"/>
    </source>
</evidence>
<dbReference type="InterPro" id="IPR029066">
    <property type="entry name" value="PLP-binding_barrel"/>
</dbReference>
<sequence length="382" mass="42856">MSDKYYRSTYVNVDLNAIVSNFQVFQKLHPTKTVIPVVKANGYGLGSLPIARQLMKNGAEFFAVATLDEAIELRMHGINAKLLVLGVIPTADINKALQHRIAVTVPSKSWLDEVITNLPEENEKDQWFHVKLDTGMGRLGVKDVSEYKEIIETIDAHEHLIFEGVFTHFACADKPGDSMNQQQNLFEEMVNQARKPEFIHSQNSAGALMKDTQFCNAVRIGISLYGYYPSHYVKDNVKVHLKPSAQWISEVVQRKVLQPGESVSYGSIYTATEPTEIGIIPVGYADGYPRLMSGAYVNVNGHQCEVIGKVCMDQIIIKVPAEIKVGDKVILMDHHVDTPQSAEALARQQHTINYEVLCNLNRRLPRIYHGTEVVEINNELLK</sequence>